<evidence type="ECO:0000313" key="2">
    <source>
        <dbReference type="Proteomes" id="UP000832011"/>
    </source>
</evidence>
<protein>
    <recommendedName>
        <fullName evidence="3">Phage tail protein</fullName>
    </recommendedName>
</protein>
<reference evidence="1 2" key="1">
    <citation type="journal article" date="2022" name="Res Sq">
        <title>Evolution of multicellular longitudinally dividing oral cavity symbionts (Neisseriaceae).</title>
        <authorList>
            <person name="Nyongesa S."/>
            <person name="Weber P."/>
            <person name="Bernet E."/>
            <person name="Pullido F."/>
            <person name="Nieckarz M."/>
            <person name="Delaby M."/>
            <person name="Nieves C."/>
            <person name="Viehboeck T."/>
            <person name="Krause N."/>
            <person name="Rivera-Millot A."/>
            <person name="Nakamura A."/>
            <person name="Vischer N."/>
            <person name="VanNieuwenhze M."/>
            <person name="Brun Y."/>
            <person name="Cava F."/>
            <person name="Bulgheresi S."/>
            <person name="Veyrier F."/>
        </authorList>
    </citation>
    <scope>NUCLEOTIDE SEQUENCE [LARGE SCALE GENOMIC DNA]</scope>
    <source>
        <strain evidence="1 2">SN4</strain>
    </source>
</reference>
<sequence>MAYKFINNFETTLTGAITAAATSMTVANAAGLSLTSGEVYRLTIQNADATLYELVDVTAISSNTLTIERGKEGTKAQEWASGSTVLCGLTAAQLAQIGDISTALTAIIGA</sequence>
<dbReference type="Proteomes" id="UP000832011">
    <property type="component" value="Chromosome"/>
</dbReference>
<organism evidence="1 2">
    <name type="scientific">Vitreoscilla massiliensis</name>
    <dbReference type="NCBI Taxonomy" id="1689272"/>
    <lineage>
        <taxon>Bacteria</taxon>
        <taxon>Pseudomonadati</taxon>
        <taxon>Pseudomonadota</taxon>
        <taxon>Betaproteobacteria</taxon>
        <taxon>Neisseriales</taxon>
        <taxon>Neisseriaceae</taxon>
        <taxon>Vitreoscilla</taxon>
    </lineage>
</organism>
<evidence type="ECO:0008006" key="3">
    <source>
        <dbReference type="Google" id="ProtNLM"/>
    </source>
</evidence>
<evidence type="ECO:0000313" key="1">
    <source>
        <dbReference type="EMBL" id="UOO89493.1"/>
    </source>
</evidence>
<name>A0ABY4E591_9NEIS</name>
<gene>
    <name evidence="1" type="ORF">LVJ82_00490</name>
</gene>
<dbReference type="RefSeq" id="WP_058357182.1">
    <property type="nucleotide sequence ID" value="NZ_CABKVG010000010.1"/>
</dbReference>
<keyword evidence="2" id="KW-1185">Reference proteome</keyword>
<dbReference type="EMBL" id="CP091511">
    <property type="protein sequence ID" value="UOO89493.1"/>
    <property type="molecule type" value="Genomic_DNA"/>
</dbReference>
<proteinExistence type="predicted"/>
<accession>A0ABY4E591</accession>